<dbReference type="Proteomes" id="UP000035199">
    <property type="component" value="Chromosome"/>
</dbReference>
<keyword evidence="4 5" id="KW-0963">Cytoplasm</keyword>
<dbReference type="PANTHER" id="PTHR33602">
    <property type="entry name" value="REGULATORY PROTEIN RECX FAMILY PROTEIN"/>
    <property type="match status" value="1"/>
</dbReference>
<evidence type="ECO:0000256" key="3">
    <source>
        <dbReference type="ARBA" id="ARBA00018111"/>
    </source>
</evidence>
<proteinExistence type="inferred from homology"/>
<dbReference type="RefSeq" id="WP_047262229.1">
    <property type="nucleotide sequence ID" value="NZ_CP011542.1"/>
</dbReference>
<comment type="similarity">
    <text evidence="2 5">Belongs to the RecX family.</text>
</comment>
<dbReference type="PATRIC" id="fig|571915.4.peg.1937"/>
<dbReference type="Pfam" id="PF02631">
    <property type="entry name" value="RecX_HTH2"/>
    <property type="match status" value="1"/>
</dbReference>
<name>A0A0G3GYE3_9CORY</name>
<dbReference type="GO" id="GO:0006282">
    <property type="term" value="P:regulation of DNA repair"/>
    <property type="evidence" value="ECO:0007669"/>
    <property type="project" value="UniProtKB-UniRule"/>
</dbReference>
<reference evidence="9" key="2">
    <citation type="submission" date="2015-05" db="EMBL/GenBank/DDBJ databases">
        <title>Complete genome sequence of Corynebacterium mustelae DSM 45274, isolated from various tissues of a male ferret with lethal sepsis.</title>
        <authorList>
            <person name="Ruckert C."/>
            <person name="Albersmeier A."/>
            <person name="Winkler A."/>
            <person name="Tauch A."/>
        </authorList>
    </citation>
    <scope>NUCLEOTIDE SEQUENCE [LARGE SCALE GENOMIC DNA]</scope>
    <source>
        <strain evidence="9">DSM 45274</strain>
    </source>
</reference>
<dbReference type="EMBL" id="CP011542">
    <property type="protein sequence ID" value="AKK06144.1"/>
    <property type="molecule type" value="Genomic_DNA"/>
</dbReference>
<comment type="subcellular location">
    <subcellularLocation>
        <location evidence="1 5">Cytoplasm</location>
    </subcellularLocation>
</comment>
<evidence type="ECO:0000259" key="7">
    <source>
        <dbReference type="Pfam" id="PF21982"/>
    </source>
</evidence>
<dbReference type="InterPro" id="IPR053924">
    <property type="entry name" value="RecX_HTH_2nd"/>
</dbReference>
<reference evidence="8 9" key="1">
    <citation type="journal article" date="2015" name="Genome Announc.">
        <title>Complete Genome Sequence of the Type Strain Corynebacterium mustelae DSM 45274, Isolated from Various Tissues of a Male Ferret with Lethal Sepsis.</title>
        <authorList>
            <person name="Ruckert C."/>
            <person name="Eimer J."/>
            <person name="Winkler A."/>
            <person name="Tauch A."/>
        </authorList>
    </citation>
    <scope>NUCLEOTIDE SEQUENCE [LARGE SCALE GENOMIC DNA]</scope>
    <source>
        <strain evidence="8 9">DSM 45274</strain>
    </source>
</reference>
<dbReference type="Pfam" id="PF21982">
    <property type="entry name" value="RecX_HTH1"/>
    <property type="match status" value="1"/>
</dbReference>
<protein>
    <recommendedName>
        <fullName evidence="3 5">Regulatory protein RecX</fullName>
    </recommendedName>
</protein>
<comment type="function">
    <text evidence="5">Modulates RecA activity.</text>
</comment>
<accession>A0A0G3GYE3</accession>
<dbReference type="HAMAP" id="MF_01114">
    <property type="entry name" value="RecX"/>
    <property type="match status" value="1"/>
</dbReference>
<evidence type="ECO:0000256" key="2">
    <source>
        <dbReference type="ARBA" id="ARBA00009695"/>
    </source>
</evidence>
<evidence type="ECO:0000256" key="1">
    <source>
        <dbReference type="ARBA" id="ARBA00004496"/>
    </source>
</evidence>
<dbReference type="KEGG" id="cmv:CMUST_09135"/>
<dbReference type="PANTHER" id="PTHR33602:SF1">
    <property type="entry name" value="REGULATORY PROTEIN RECX FAMILY PROTEIN"/>
    <property type="match status" value="1"/>
</dbReference>
<evidence type="ECO:0000256" key="4">
    <source>
        <dbReference type="ARBA" id="ARBA00022490"/>
    </source>
</evidence>
<feature type="domain" description="RecX second three-helical" evidence="6">
    <location>
        <begin position="89"/>
        <end position="130"/>
    </location>
</feature>
<evidence type="ECO:0000313" key="9">
    <source>
        <dbReference type="Proteomes" id="UP000035199"/>
    </source>
</evidence>
<sequence>MTNDFYSVTQQEKLARAQQALTDYLEHGSDLFDPVAEKGKQEIRRRALLLLEQRGRSRSELRDRLLRLEFDSTLIEDVLDDFAECKLVDDALFASEWVRQRHQRSGKSRVVLDRELKSKGIATNYREAALAQISEEDEAEVAKRIAAKKANSIKEVPHDLQQRNKHLRRIVGMLARRGFSEAYSYAIAQAALDDRINLLENTSN</sequence>
<evidence type="ECO:0000313" key="8">
    <source>
        <dbReference type="EMBL" id="AKK06144.1"/>
    </source>
</evidence>
<dbReference type="AlphaFoldDB" id="A0A0G3GYE3"/>
<organism evidence="8 9">
    <name type="scientific">Corynebacterium mustelae</name>
    <dbReference type="NCBI Taxonomy" id="571915"/>
    <lineage>
        <taxon>Bacteria</taxon>
        <taxon>Bacillati</taxon>
        <taxon>Actinomycetota</taxon>
        <taxon>Actinomycetes</taxon>
        <taxon>Mycobacteriales</taxon>
        <taxon>Corynebacteriaceae</taxon>
        <taxon>Corynebacterium</taxon>
    </lineage>
</organism>
<dbReference type="OrthoDB" id="5244465at2"/>
<evidence type="ECO:0000259" key="6">
    <source>
        <dbReference type="Pfam" id="PF02631"/>
    </source>
</evidence>
<gene>
    <name evidence="5" type="primary">recX</name>
    <name evidence="8" type="ORF">CMUST_09135</name>
</gene>
<evidence type="ECO:0000256" key="5">
    <source>
        <dbReference type="HAMAP-Rule" id="MF_01114"/>
    </source>
</evidence>
<dbReference type="InterPro" id="IPR036388">
    <property type="entry name" value="WH-like_DNA-bd_sf"/>
</dbReference>
<dbReference type="GO" id="GO:0005737">
    <property type="term" value="C:cytoplasm"/>
    <property type="evidence" value="ECO:0007669"/>
    <property type="project" value="UniProtKB-SubCell"/>
</dbReference>
<dbReference type="InterPro" id="IPR003783">
    <property type="entry name" value="Regulatory_RecX"/>
</dbReference>
<dbReference type="InterPro" id="IPR053926">
    <property type="entry name" value="RecX_HTH_1st"/>
</dbReference>
<dbReference type="Gene3D" id="1.10.10.10">
    <property type="entry name" value="Winged helix-like DNA-binding domain superfamily/Winged helix DNA-binding domain"/>
    <property type="match status" value="2"/>
</dbReference>
<feature type="domain" description="RecX first three-helical" evidence="7">
    <location>
        <begin position="44"/>
        <end position="80"/>
    </location>
</feature>
<dbReference type="STRING" id="571915.CMUST_09135"/>
<keyword evidence="9" id="KW-1185">Reference proteome</keyword>